<organism evidence="2 3">
    <name type="scientific">Ceratodon purpureus</name>
    <name type="common">Fire moss</name>
    <name type="synonym">Dicranum purpureum</name>
    <dbReference type="NCBI Taxonomy" id="3225"/>
    <lineage>
        <taxon>Eukaryota</taxon>
        <taxon>Viridiplantae</taxon>
        <taxon>Streptophyta</taxon>
        <taxon>Embryophyta</taxon>
        <taxon>Bryophyta</taxon>
        <taxon>Bryophytina</taxon>
        <taxon>Bryopsida</taxon>
        <taxon>Dicranidae</taxon>
        <taxon>Pseudoditrichales</taxon>
        <taxon>Ditrichaceae</taxon>
        <taxon>Ceratodon</taxon>
    </lineage>
</organism>
<evidence type="ECO:0000313" key="3">
    <source>
        <dbReference type="Proteomes" id="UP000822688"/>
    </source>
</evidence>
<accession>A0A8T0GC48</accession>
<feature type="region of interest" description="Disordered" evidence="1">
    <location>
        <begin position="1"/>
        <end position="32"/>
    </location>
</feature>
<dbReference type="EMBL" id="CM026433">
    <property type="protein sequence ID" value="KAG0554812.1"/>
    <property type="molecule type" value="Genomic_DNA"/>
</dbReference>
<dbReference type="AlphaFoldDB" id="A0A8T0GC48"/>
<gene>
    <name evidence="2" type="ORF">KC19_12G121100</name>
</gene>
<protein>
    <submittedName>
        <fullName evidence="2">Uncharacterized protein</fullName>
    </submittedName>
</protein>
<comment type="caution">
    <text evidence="2">The sequence shown here is derived from an EMBL/GenBank/DDBJ whole genome shotgun (WGS) entry which is preliminary data.</text>
</comment>
<reference evidence="2" key="1">
    <citation type="submission" date="2020-06" db="EMBL/GenBank/DDBJ databases">
        <title>WGS assembly of Ceratodon purpureus strain R40.</title>
        <authorList>
            <person name="Carey S.B."/>
            <person name="Jenkins J."/>
            <person name="Shu S."/>
            <person name="Lovell J.T."/>
            <person name="Sreedasyam A."/>
            <person name="Maumus F."/>
            <person name="Tiley G.P."/>
            <person name="Fernandez-Pozo N."/>
            <person name="Barry K."/>
            <person name="Chen C."/>
            <person name="Wang M."/>
            <person name="Lipzen A."/>
            <person name="Daum C."/>
            <person name="Saski C.A."/>
            <person name="Payton A.C."/>
            <person name="Mcbreen J.C."/>
            <person name="Conrad R.E."/>
            <person name="Kollar L.M."/>
            <person name="Olsson S."/>
            <person name="Huttunen S."/>
            <person name="Landis J.B."/>
            <person name="Wickett N.J."/>
            <person name="Johnson M.G."/>
            <person name="Rensing S.A."/>
            <person name="Grimwood J."/>
            <person name="Schmutz J."/>
            <person name="Mcdaniel S.F."/>
        </authorList>
    </citation>
    <scope>NUCLEOTIDE SEQUENCE</scope>
    <source>
        <strain evidence="2">R40</strain>
    </source>
</reference>
<evidence type="ECO:0000256" key="1">
    <source>
        <dbReference type="SAM" id="MobiDB-lite"/>
    </source>
</evidence>
<keyword evidence="3" id="KW-1185">Reference proteome</keyword>
<name>A0A8T0GC48_CERPU</name>
<sequence length="127" mass="13793">MNANDHQASKYPLSRSDNPLKTSASASSSRLGDSLTIRPLATRILEVDVIPLQHALHSPDSIFLPTDGSSPANRHIMNQNSHQNSYPSARDASLVHANSVKMDIQTCHALPCLALPRLSVNYLPVCL</sequence>
<evidence type="ECO:0000313" key="2">
    <source>
        <dbReference type="EMBL" id="KAG0554812.1"/>
    </source>
</evidence>
<proteinExistence type="predicted"/>
<dbReference type="Proteomes" id="UP000822688">
    <property type="component" value="Chromosome 12"/>
</dbReference>